<accession>A0ABD0KW81</accession>
<sequence length="62" mass="7235">SFASGVDDFDRTLNRNGFEFVYHDSHDLMLVIHGDKCYFGKIEDSTEEEKLLSNPFFRSEVE</sequence>
<comment type="caution">
    <text evidence="1">The sequence shown here is derived from an EMBL/GenBank/DDBJ whole genome shotgun (WGS) entry which is preliminary data.</text>
</comment>
<evidence type="ECO:0000313" key="2">
    <source>
        <dbReference type="Proteomes" id="UP001519460"/>
    </source>
</evidence>
<dbReference type="AlphaFoldDB" id="A0ABD0KW81"/>
<gene>
    <name evidence="1" type="ORF">BaRGS_00017352</name>
</gene>
<evidence type="ECO:0000313" key="1">
    <source>
        <dbReference type="EMBL" id="KAK7491374.1"/>
    </source>
</evidence>
<feature type="non-terminal residue" evidence="1">
    <location>
        <position position="62"/>
    </location>
</feature>
<feature type="non-terminal residue" evidence="1">
    <location>
        <position position="1"/>
    </location>
</feature>
<organism evidence="1 2">
    <name type="scientific">Batillaria attramentaria</name>
    <dbReference type="NCBI Taxonomy" id="370345"/>
    <lineage>
        <taxon>Eukaryota</taxon>
        <taxon>Metazoa</taxon>
        <taxon>Spiralia</taxon>
        <taxon>Lophotrochozoa</taxon>
        <taxon>Mollusca</taxon>
        <taxon>Gastropoda</taxon>
        <taxon>Caenogastropoda</taxon>
        <taxon>Sorbeoconcha</taxon>
        <taxon>Cerithioidea</taxon>
        <taxon>Batillariidae</taxon>
        <taxon>Batillaria</taxon>
    </lineage>
</organism>
<dbReference type="EMBL" id="JACVVK020000115">
    <property type="protein sequence ID" value="KAK7491374.1"/>
    <property type="molecule type" value="Genomic_DNA"/>
</dbReference>
<protein>
    <submittedName>
        <fullName evidence="1">Uncharacterized protein</fullName>
    </submittedName>
</protein>
<dbReference type="Proteomes" id="UP001519460">
    <property type="component" value="Unassembled WGS sequence"/>
</dbReference>
<keyword evidence="2" id="KW-1185">Reference proteome</keyword>
<proteinExistence type="predicted"/>
<reference evidence="1 2" key="1">
    <citation type="journal article" date="2023" name="Sci. Data">
        <title>Genome assembly of the Korean intertidal mud-creeper Batillaria attramentaria.</title>
        <authorList>
            <person name="Patra A.K."/>
            <person name="Ho P.T."/>
            <person name="Jun S."/>
            <person name="Lee S.J."/>
            <person name="Kim Y."/>
            <person name="Won Y.J."/>
        </authorList>
    </citation>
    <scope>NUCLEOTIDE SEQUENCE [LARGE SCALE GENOMIC DNA]</scope>
    <source>
        <strain evidence="1">Wonlab-2016</strain>
    </source>
</reference>
<name>A0ABD0KW81_9CAEN</name>